<dbReference type="EMBL" id="AP012159">
    <property type="protein sequence ID" value="BAK84026.1"/>
    <property type="molecule type" value="Genomic_DNA"/>
</dbReference>
<name>G2I7C9_KOMMN</name>
<dbReference type="PATRIC" id="fig|634177.7.peg.1841"/>
<dbReference type="HOGENOM" id="CLU_3118905_0_0_5"/>
<dbReference type="eggNOG" id="COG3293">
    <property type="taxonomic scope" value="Bacteria"/>
</dbReference>
<gene>
    <name evidence="1" type="ordered locus">GLX_16140</name>
</gene>
<evidence type="ECO:0000313" key="1">
    <source>
        <dbReference type="EMBL" id="BAK84026.1"/>
    </source>
</evidence>
<proteinExistence type="predicted"/>
<reference evidence="2" key="1">
    <citation type="journal article" date="2011" name="J. Bacteriol.">
        <title>Complete genome sequence of NBRC 3288, a unique cellulose-nonproducing strain of Gluconacetobacter xylinus isolated from vinegar.</title>
        <authorList>
            <person name="Ogino H."/>
            <person name="Azuma Y."/>
            <person name="Hosoyama A."/>
            <person name="Nakazawa H."/>
            <person name="Matsutani M."/>
            <person name="Hasegawa A."/>
            <person name="Otsuyama K."/>
            <person name="Matsushita K."/>
            <person name="Fujita N."/>
            <person name="Shirai M."/>
        </authorList>
    </citation>
    <scope>NUCLEOTIDE SEQUENCE [LARGE SCALE GENOMIC DNA]</scope>
    <source>
        <strain evidence="2">NBRC 3288 / BCRC 11682 / LMG 1693</strain>
    </source>
</reference>
<dbReference type="Proteomes" id="UP000009044">
    <property type="component" value="Chromosome"/>
</dbReference>
<protein>
    <submittedName>
        <fullName evidence="1">Transposase</fullName>
    </submittedName>
</protein>
<organism evidence="1 2">
    <name type="scientific">Komagataeibacter medellinensis (strain NBRC 3288 / BCRC 11682 / LMG 1693 / Kondo 51)</name>
    <name type="common">Gluconacetobacter medellinensis</name>
    <dbReference type="NCBI Taxonomy" id="634177"/>
    <lineage>
        <taxon>Bacteria</taxon>
        <taxon>Pseudomonadati</taxon>
        <taxon>Pseudomonadota</taxon>
        <taxon>Alphaproteobacteria</taxon>
        <taxon>Acetobacterales</taxon>
        <taxon>Acetobacteraceae</taxon>
        <taxon>Komagataeibacter</taxon>
    </lineage>
</organism>
<accession>G2I7C9</accession>
<sequence>MKAGVFKRLSEAVSDDADMDYAMIDSTVVRVHRHGQGAKQDPKARQQDAV</sequence>
<evidence type="ECO:0000313" key="2">
    <source>
        <dbReference type="Proteomes" id="UP000009044"/>
    </source>
</evidence>
<dbReference type="AlphaFoldDB" id="G2I7C9"/>
<dbReference type="KEGG" id="gxy:GLX_16140"/>